<evidence type="ECO:0000313" key="8">
    <source>
        <dbReference type="Proteomes" id="UP001465153"/>
    </source>
</evidence>
<dbReference type="InterPro" id="IPR001107">
    <property type="entry name" value="Band_7"/>
</dbReference>
<dbReference type="Proteomes" id="UP001465153">
    <property type="component" value="Unassembled WGS sequence"/>
</dbReference>
<dbReference type="NCBIfam" id="TIGR01933">
    <property type="entry name" value="hflK"/>
    <property type="match status" value="1"/>
</dbReference>
<reference evidence="7 8" key="1">
    <citation type="submission" date="2024-04" db="EMBL/GenBank/DDBJ databases">
        <title>Draft genome sequence of Sessilibacter corallicola NBRC 116591.</title>
        <authorList>
            <person name="Miyakawa T."/>
            <person name="Kusuya Y."/>
            <person name="Miura T."/>
        </authorList>
    </citation>
    <scope>NUCLEOTIDE SEQUENCE [LARGE SCALE GENOMIC DNA]</scope>
    <source>
        <strain evidence="7 8">KU-00831-HH</strain>
    </source>
</reference>
<evidence type="ECO:0000313" key="7">
    <source>
        <dbReference type="EMBL" id="GAA6166847.1"/>
    </source>
</evidence>
<dbReference type="InterPro" id="IPR010201">
    <property type="entry name" value="HflK"/>
</dbReference>
<evidence type="ECO:0000256" key="1">
    <source>
        <dbReference type="ARBA" id="ARBA00004167"/>
    </source>
</evidence>
<dbReference type="EMBL" id="BAABWN010000002">
    <property type="protein sequence ID" value="GAA6166847.1"/>
    <property type="molecule type" value="Genomic_DNA"/>
</dbReference>
<evidence type="ECO:0000259" key="6">
    <source>
        <dbReference type="SMART" id="SM00244"/>
    </source>
</evidence>
<dbReference type="Gene3D" id="3.30.479.30">
    <property type="entry name" value="Band 7 domain"/>
    <property type="match status" value="1"/>
</dbReference>
<dbReference type="GO" id="GO:0006508">
    <property type="term" value="P:proteolysis"/>
    <property type="evidence" value="ECO:0007669"/>
    <property type="project" value="UniProtKB-KW"/>
</dbReference>
<dbReference type="GO" id="GO:0008233">
    <property type="term" value="F:peptidase activity"/>
    <property type="evidence" value="ECO:0007669"/>
    <property type="project" value="UniProtKB-KW"/>
</dbReference>
<dbReference type="SUPFAM" id="SSF117892">
    <property type="entry name" value="Band 7/SPFH domain"/>
    <property type="match status" value="1"/>
</dbReference>
<comment type="subcellular location">
    <subcellularLocation>
        <location evidence="1">Membrane</location>
        <topology evidence="1">Single-pass membrane protein</topology>
    </subcellularLocation>
</comment>
<comment type="function">
    <text evidence="3">HflC and HflK could encode or regulate a protease.</text>
</comment>
<name>A0ABQ0A5C3_9GAMM</name>
<proteinExistence type="inferred from homology"/>
<dbReference type="Pfam" id="PF12221">
    <property type="entry name" value="HflK_N"/>
    <property type="match status" value="1"/>
</dbReference>
<feature type="coiled-coil region" evidence="4">
    <location>
        <begin position="227"/>
        <end position="254"/>
    </location>
</feature>
<dbReference type="InterPro" id="IPR036013">
    <property type="entry name" value="Band_7/SPFH_dom_sf"/>
</dbReference>
<dbReference type="CDD" id="cd03404">
    <property type="entry name" value="SPFH_HflK"/>
    <property type="match status" value="1"/>
</dbReference>
<keyword evidence="3" id="KW-1133">Transmembrane helix</keyword>
<dbReference type="PANTHER" id="PTHR10264:SF19">
    <property type="entry name" value="AT06885P-RELATED"/>
    <property type="match status" value="1"/>
</dbReference>
<feature type="region of interest" description="Disordered" evidence="5">
    <location>
        <begin position="1"/>
        <end position="28"/>
    </location>
</feature>
<keyword evidence="7" id="KW-0645">Protease</keyword>
<dbReference type="InterPro" id="IPR043202">
    <property type="entry name" value="Band-7_stomatin-like"/>
</dbReference>
<accession>A0ABQ0A5C3</accession>
<comment type="similarity">
    <text evidence="2 3">Belongs to the band 7/mec-2 family. HflK subfamily.</text>
</comment>
<evidence type="ECO:0000256" key="4">
    <source>
        <dbReference type="SAM" id="Coils"/>
    </source>
</evidence>
<keyword evidence="4" id="KW-0175">Coiled coil</keyword>
<protein>
    <recommendedName>
        <fullName evidence="3">Protein HflK</fullName>
    </recommendedName>
</protein>
<keyword evidence="7" id="KW-0378">Hydrolase</keyword>
<feature type="domain" description="Band 7" evidence="6">
    <location>
        <begin position="75"/>
        <end position="235"/>
    </location>
</feature>
<evidence type="ECO:0000256" key="5">
    <source>
        <dbReference type="SAM" id="MobiDB-lite"/>
    </source>
</evidence>
<gene>
    <name evidence="7" type="primary">hflK</name>
    <name evidence="7" type="ORF">NBRC116591_06570</name>
</gene>
<feature type="transmembrane region" description="Helical" evidence="3">
    <location>
        <begin position="59"/>
        <end position="80"/>
    </location>
</feature>
<sequence>MAWNEPGGNNQDPWGGKRGGDGPPDLDEALKKFQEKLNGVFGNKKPNGTGNNVPSLGKLPIGLIILIAVVVYFASGIYQVNEQEKAVILRLGVFNQTKGAGLQWNPPLIDQVTKVNVTRKRFHSSKGTMLTEDLNIVDIQLSAQYVINDARDFVLNVREPELSLQQATESALRHVVGSSVMHEVLTEGREAIAVDVQARLQQYLDSYTTGILVDKVNVEESSPPQEVQAAFDDVNRAREDEERLKNEAQTYANGIIPEARGAAQRTIEEANAYRDRIVAQAEGEATRFKNLLTEYAKAPEVTRERLYIETVQQVMASSSKILVDVEGGNNMMYLPLDKIFDQSNTSITRSQQLSPDVLRQITDQAIERIRRENINTRPTRGSR</sequence>
<comment type="subunit">
    <text evidence="3">HflC and HflK may interact to form a multimeric complex.</text>
</comment>
<evidence type="ECO:0000256" key="2">
    <source>
        <dbReference type="ARBA" id="ARBA00006971"/>
    </source>
</evidence>
<organism evidence="7 8">
    <name type="scientific">Sessilibacter corallicola</name>
    <dbReference type="NCBI Taxonomy" id="2904075"/>
    <lineage>
        <taxon>Bacteria</taxon>
        <taxon>Pseudomonadati</taxon>
        <taxon>Pseudomonadota</taxon>
        <taxon>Gammaproteobacteria</taxon>
        <taxon>Cellvibrionales</taxon>
        <taxon>Cellvibrionaceae</taxon>
        <taxon>Sessilibacter</taxon>
    </lineage>
</organism>
<dbReference type="Pfam" id="PF01145">
    <property type="entry name" value="Band_7"/>
    <property type="match status" value="1"/>
</dbReference>
<dbReference type="InterPro" id="IPR020980">
    <property type="entry name" value="Membrane_HflK_N"/>
</dbReference>
<keyword evidence="8" id="KW-1185">Reference proteome</keyword>
<keyword evidence="3" id="KW-0472">Membrane</keyword>
<dbReference type="SMART" id="SM00244">
    <property type="entry name" value="PHB"/>
    <property type="match status" value="1"/>
</dbReference>
<evidence type="ECO:0000256" key="3">
    <source>
        <dbReference type="RuleBase" id="RU364113"/>
    </source>
</evidence>
<comment type="caution">
    <text evidence="7">The sequence shown here is derived from an EMBL/GenBank/DDBJ whole genome shotgun (WGS) entry which is preliminary data.</text>
</comment>
<dbReference type="PANTHER" id="PTHR10264">
    <property type="entry name" value="BAND 7 PROTEIN-RELATED"/>
    <property type="match status" value="1"/>
</dbReference>
<keyword evidence="3" id="KW-0812">Transmembrane</keyword>
<dbReference type="RefSeq" id="WP_233087498.1">
    <property type="nucleotide sequence ID" value="NZ_BAABWN010000002.1"/>
</dbReference>